<gene>
    <name evidence="3" type="ORF">DB31_0236</name>
</gene>
<dbReference type="PATRIC" id="fig|394096.3.peg.234"/>
<dbReference type="AlphaFoldDB" id="A0A085WWB2"/>
<dbReference type="GO" id="GO:0016491">
    <property type="term" value="F:oxidoreductase activity"/>
    <property type="evidence" value="ECO:0007669"/>
    <property type="project" value="InterPro"/>
</dbReference>
<organism evidence="3 4">
    <name type="scientific">Hyalangium minutum</name>
    <dbReference type="NCBI Taxonomy" id="394096"/>
    <lineage>
        <taxon>Bacteria</taxon>
        <taxon>Pseudomonadati</taxon>
        <taxon>Myxococcota</taxon>
        <taxon>Myxococcia</taxon>
        <taxon>Myxococcales</taxon>
        <taxon>Cystobacterineae</taxon>
        <taxon>Archangiaceae</taxon>
        <taxon>Hyalangium</taxon>
    </lineage>
</organism>
<name>A0A085WWB2_9BACT</name>
<comment type="similarity">
    <text evidence="1">Belongs to the SIP oxidoreductase family.</text>
</comment>
<dbReference type="EMBL" id="JMCB01000001">
    <property type="protein sequence ID" value="KFE71975.1"/>
    <property type="molecule type" value="Genomic_DNA"/>
</dbReference>
<dbReference type="OrthoDB" id="9814826at2"/>
<dbReference type="RefSeq" id="WP_044180804.1">
    <property type="nucleotide sequence ID" value="NZ_JMCB01000001.1"/>
</dbReference>
<evidence type="ECO:0000256" key="1">
    <source>
        <dbReference type="ARBA" id="ARBA00035644"/>
    </source>
</evidence>
<feature type="domain" description="FAD-binding FR-type" evidence="2">
    <location>
        <begin position="15"/>
        <end position="114"/>
    </location>
</feature>
<dbReference type="CDD" id="cd06193">
    <property type="entry name" value="siderophore_interacting"/>
    <property type="match status" value="1"/>
</dbReference>
<comment type="caution">
    <text evidence="3">The sequence shown here is derived from an EMBL/GenBank/DDBJ whole genome shotgun (WGS) entry which is preliminary data.</text>
</comment>
<dbReference type="InterPro" id="IPR007037">
    <property type="entry name" value="SIP_rossman_dom"/>
</dbReference>
<dbReference type="InterPro" id="IPR013113">
    <property type="entry name" value="SIP_FAD-bd"/>
</dbReference>
<reference evidence="3 4" key="1">
    <citation type="submission" date="2014-04" db="EMBL/GenBank/DDBJ databases">
        <title>Genome assembly of Hyalangium minutum DSM 14724.</title>
        <authorList>
            <person name="Sharma G."/>
            <person name="Subramanian S."/>
        </authorList>
    </citation>
    <scope>NUCLEOTIDE SEQUENCE [LARGE SCALE GENOMIC DNA]</scope>
    <source>
        <strain evidence="3 4">DSM 14724</strain>
    </source>
</reference>
<dbReference type="STRING" id="394096.DB31_0236"/>
<dbReference type="PANTHER" id="PTHR30157:SF0">
    <property type="entry name" value="NADPH-DEPENDENT FERRIC-CHELATE REDUCTASE"/>
    <property type="match status" value="1"/>
</dbReference>
<dbReference type="Pfam" id="PF08021">
    <property type="entry name" value="FAD_binding_9"/>
    <property type="match status" value="1"/>
</dbReference>
<evidence type="ECO:0000313" key="4">
    <source>
        <dbReference type="Proteomes" id="UP000028725"/>
    </source>
</evidence>
<dbReference type="InterPro" id="IPR017927">
    <property type="entry name" value="FAD-bd_FR_type"/>
</dbReference>
<dbReference type="Pfam" id="PF04954">
    <property type="entry name" value="SIP"/>
    <property type="match status" value="1"/>
</dbReference>
<keyword evidence="4" id="KW-1185">Reference proteome</keyword>
<dbReference type="Proteomes" id="UP000028725">
    <property type="component" value="Unassembled WGS sequence"/>
</dbReference>
<dbReference type="SUPFAM" id="SSF63380">
    <property type="entry name" value="Riboflavin synthase domain-like"/>
    <property type="match status" value="1"/>
</dbReference>
<protein>
    <submittedName>
        <fullName evidence="3">Iron utilization protein</fullName>
    </submittedName>
</protein>
<dbReference type="InterPro" id="IPR039374">
    <property type="entry name" value="SIP_fam"/>
</dbReference>
<dbReference type="Gene3D" id="2.40.30.10">
    <property type="entry name" value="Translation factors"/>
    <property type="match status" value="1"/>
</dbReference>
<dbReference type="InterPro" id="IPR039261">
    <property type="entry name" value="FNR_nucleotide-bd"/>
</dbReference>
<sequence length="233" mass="24305">MPSATAAIQGLIGRLFFRDATVTRVEDIGRSFRRLVLSGPALREVSWTPGDKLQIFLPGIGSRTYTPLRWDSSTGETELLAYLHGDGPGTQWAKTVSAGAAIQVFGPRGSLVVGGTPPAVVFGDETSLALARANGVPGRTVLEVTSPGETQAALDALSFSGVTLVARQSNDAHREALVDAVVQALQAHPGAPLVLSGRAAAIQGVRQGLKARKVEFAAVKAKAYWAPGKVGLD</sequence>
<evidence type="ECO:0000313" key="3">
    <source>
        <dbReference type="EMBL" id="KFE71975.1"/>
    </source>
</evidence>
<accession>A0A085WWB2</accession>
<dbReference type="PROSITE" id="PS51384">
    <property type="entry name" value="FAD_FR"/>
    <property type="match status" value="1"/>
</dbReference>
<proteinExistence type="inferred from homology"/>
<evidence type="ECO:0000259" key="2">
    <source>
        <dbReference type="PROSITE" id="PS51384"/>
    </source>
</evidence>
<dbReference type="Gene3D" id="3.40.50.80">
    <property type="entry name" value="Nucleotide-binding domain of ferredoxin-NADP reductase (FNR) module"/>
    <property type="match status" value="1"/>
</dbReference>
<dbReference type="PANTHER" id="PTHR30157">
    <property type="entry name" value="FERRIC REDUCTASE, NADPH-DEPENDENT"/>
    <property type="match status" value="1"/>
</dbReference>
<dbReference type="InterPro" id="IPR017938">
    <property type="entry name" value="Riboflavin_synthase-like_b-brl"/>
</dbReference>